<gene>
    <name evidence="2" type="ORF">TIFTF001_016861</name>
</gene>
<proteinExistence type="predicted"/>
<dbReference type="Proteomes" id="UP001187192">
    <property type="component" value="Unassembled WGS sequence"/>
</dbReference>
<evidence type="ECO:0000256" key="1">
    <source>
        <dbReference type="SAM" id="MobiDB-lite"/>
    </source>
</evidence>
<comment type="caution">
    <text evidence="2">The sequence shown here is derived from an EMBL/GenBank/DDBJ whole genome shotgun (WGS) entry which is preliminary data.</text>
</comment>
<accession>A0AA88D952</accession>
<name>A0AA88D952_FICCA</name>
<evidence type="ECO:0000313" key="2">
    <source>
        <dbReference type="EMBL" id="GMN47681.1"/>
    </source>
</evidence>
<protein>
    <submittedName>
        <fullName evidence="2">Uncharacterized protein</fullName>
    </submittedName>
</protein>
<reference evidence="2" key="1">
    <citation type="submission" date="2023-07" db="EMBL/GenBank/DDBJ databases">
        <title>draft genome sequence of fig (Ficus carica).</title>
        <authorList>
            <person name="Takahashi T."/>
            <person name="Nishimura K."/>
        </authorList>
    </citation>
    <scope>NUCLEOTIDE SEQUENCE</scope>
</reference>
<evidence type="ECO:0000313" key="3">
    <source>
        <dbReference type="Proteomes" id="UP001187192"/>
    </source>
</evidence>
<sequence>MSQHNEEDLSTQTQIGKPRRTNSPRFNPDEDGKRRATLMRRVHIVRSKGEWIEVSFDTKGQPLGKEGDELQIWIGVLAREHIPIWISDFRSADLAPRKERVWVEVVTSFTVEPSFKKQALKSCAESTKNFRYDLYQAFVRDHINEETVWQRPAKVVHNYPTISQDD</sequence>
<dbReference type="AlphaFoldDB" id="A0AA88D952"/>
<keyword evidence="3" id="KW-1185">Reference proteome</keyword>
<organism evidence="2 3">
    <name type="scientific">Ficus carica</name>
    <name type="common">Common fig</name>
    <dbReference type="NCBI Taxonomy" id="3494"/>
    <lineage>
        <taxon>Eukaryota</taxon>
        <taxon>Viridiplantae</taxon>
        <taxon>Streptophyta</taxon>
        <taxon>Embryophyta</taxon>
        <taxon>Tracheophyta</taxon>
        <taxon>Spermatophyta</taxon>
        <taxon>Magnoliopsida</taxon>
        <taxon>eudicotyledons</taxon>
        <taxon>Gunneridae</taxon>
        <taxon>Pentapetalae</taxon>
        <taxon>rosids</taxon>
        <taxon>fabids</taxon>
        <taxon>Rosales</taxon>
        <taxon>Moraceae</taxon>
        <taxon>Ficeae</taxon>
        <taxon>Ficus</taxon>
    </lineage>
</organism>
<dbReference type="EMBL" id="BTGU01000026">
    <property type="protein sequence ID" value="GMN47681.1"/>
    <property type="molecule type" value="Genomic_DNA"/>
</dbReference>
<feature type="region of interest" description="Disordered" evidence="1">
    <location>
        <begin position="1"/>
        <end position="33"/>
    </location>
</feature>